<gene>
    <name evidence="2" type="primary">pol</name>
    <name evidence="2" type="ORF">CR513_32902</name>
</gene>
<dbReference type="InterPro" id="IPR001584">
    <property type="entry name" value="Integrase_cat-core"/>
</dbReference>
<comment type="caution">
    <text evidence="2">The sequence shown here is derived from an EMBL/GenBank/DDBJ whole genome shotgun (WGS) entry which is preliminary data.</text>
</comment>
<dbReference type="Proteomes" id="UP000257109">
    <property type="component" value="Unassembled WGS sequence"/>
</dbReference>
<reference evidence="2" key="1">
    <citation type="submission" date="2018-05" db="EMBL/GenBank/DDBJ databases">
        <title>Draft genome of Mucuna pruriens seed.</title>
        <authorList>
            <person name="Nnadi N.E."/>
            <person name="Vos R."/>
            <person name="Hasami M.H."/>
            <person name="Devisetty U.K."/>
            <person name="Aguiy J.C."/>
        </authorList>
    </citation>
    <scope>NUCLEOTIDE SEQUENCE [LARGE SCALE GENOMIC DNA]</scope>
    <source>
        <strain evidence="2">JCA_2017</strain>
    </source>
</reference>
<accession>A0A371G5S9</accession>
<proteinExistence type="predicted"/>
<dbReference type="OrthoDB" id="1710797at2759"/>
<dbReference type="Gene3D" id="3.30.420.10">
    <property type="entry name" value="Ribonuclease H-like superfamily/Ribonuclease H"/>
    <property type="match status" value="2"/>
</dbReference>
<dbReference type="InterPro" id="IPR012337">
    <property type="entry name" value="RNaseH-like_sf"/>
</dbReference>
<feature type="non-terminal residue" evidence="2">
    <location>
        <position position="1"/>
    </location>
</feature>
<dbReference type="PANTHER" id="PTHR48475:SF1">
    <property type="entry name" value="RNASE H TYPE-1 DOMAIN-CONTAINING PROTEIN"/>
    <property type="match status" value="1"/>
</dbReference>
<evidence type="ECO:0000313" key="2">
    <source>
        <dbReference type="EMBL" id="RDX85841.1"/>
    </source>
</evidence>
<dbReference type="GO" id="GO:0003676">
    <property type="term" value="F:nucleic acid binding"/>
    <property type="evidence" value="ECO:0007669"/>
    <property type="project" value="InterPro"/>
</dbReference>
<organism evidence="2 3">
    <name type="scientific">Mucuna pruriens</name>
    <name type="common">Velvet bean</name>
    <name type="synonym">Dolichos pruriens</name>
    <dbReference type="NCBI Taxonomy" id="157652"/>
    <lineage>
        <taxon>Eukaryota</taxon>
        <taxon>Viridiplantae</taxon>
        <taxon>Streptophyta</taxon>
        <taxon>Embryophyta</taxon>
        <taxon>Tracheophyta</taxon>
        <taxon>Spermatophyta</taxon>
        <taxon>Magnoliopsida</taxon>
        <taxon>eudicotyledons</taxon>
        <taxon>Gunneridae</taxon>
        <taxon>Pentapetalae</taxon>
        <taxon>rosids</taxon>
        <taxon>fabids</taxon>
        <taxon>Fabales</taxon>
        <taxon>Fabaceae</taxon>
        <taxon>Papilionoideae</taxon>
        <taxon>50 kb inversion clade</taxon>
        <taxon>NPAAA clade</taxon>
        <taxon>indigoferoid/millettioid clade</taxon>
        <taxon>Phaseoleae</taxon>
        <taxon>Mucuna</taxon>
    </lineage>
</organism>
<dbReference type="PANTHER" id="PTHR48475">
    <property type="entry name" value="RIBONUCLEASE H"/>
    <property type="match status" value="1"/>
</dbReference>
<evidence type="ECO:0000259" key="1">
    <source>
        <dbReference type="PROSITE" id="PS50994"/>
    </source>
</evidence>
<keyword evidence="3" id="KW-1185">Reference proteome</keyword>
<dbReference type="AlphaFoldDB" id="A0A371G5S9"/>
<evidence type="ECO:0000313" key="3">
    <source>
        <dbReference type="Proteomes" id="UP000257109"/>
    </source>
</evidence>
<dbReference type="SUPFAM" id="SSF53098">
    <property type="entry name" value="Ribonuclease H-like"/>
    <property type="match status" value="1"/>
</dbReference>
<dbReference type="InterPro" id="IPR036397">
    <property type="entry name" value="RNaseH_sf"/>
</dbReference>
<dbReference type="GO" id="GO:0015074">
    <property type="term" value="P:DNA integration"/>
    <property type="evidence" value="ECO:0007669"/>
    <property type="project" value="InterPro"/>
</dbReference>
<dbReference type="PROSITE" id="PS50994">
    <property type="entry name" value="INTEGRASE"/>
    <property type="match status" value="1"/>
</dbReference>
<sequence>MIGPIEPKASNGHRFILVAIDYFTKWIEAESYASVSRNVVARFIKRDLICRYGIPADIVTDNGTNLNNKVIFELCKEFQIKHHWHDMLPYALHGYRSTARTSTGATPYALVYGMEVVLPMEVEIPSLRVIAEAEVGEAEWARHRFDQLNLITEKRLRAIYHGQLYQRRVKHAFGKKV</sequence>
<name>A0A371G5S9_MUCPR</name>
<dbReference type="EMBL" id="QJKJ01006685">
    <property type="protein sequence ID" value="RDX85841.1"/>
    <property type="molecule type" value="Genomic_DNA"/>
</dbReference>
<dbReference type="Pfam" id="PF00665">
    <property type="entry name" value="rve"/>
    <property type="match status" value="1"/>
</dbReference>
<feature type="domain" description="Integrase catalytic" evidence="1">
    <location>
        <begin position="1"/>
        <end position="82"/>
    </location>
</feature>
<protein>
    <submittedName>
        <fullName evidence="2">Pol polyprotein</fullName>
    </submittedName>
</protein>